<evidence type="ECO:0000313" key="3">
    <source>
        <dbReference type="Proteomes" id="UP000198307"/>
    </source>
</evidence>
<keyword evidence="3" id="KW-1185">Reference proteome</keyword>
<gene>
    <name evidence="2" type="ORF">SAMN05444959_1025</name>
</gene>
<dbReference type="OrthoDB" id="3693644at2"/>
<reference evidence="2 3" key="1">
    <citation type="submission" date="2017-07" db="EMBL/GenBank/DDBJ databases">
        <authorList>
            <person name="Sun Z.S."/>
            <person name="Albrecht U."/>
            <person name="Echele G."/>
            <person name="Lee C.C."/>
        </authorList>
    </citation>
    <scope>NUCLEOTIDE SEQUENCE [LARGE SCALE GENOMIC DNA]</scope>
    <source>
        <strain evidence="2 3">DSM 14827</strain>
    </source>
</reference>
<evidence type="ECO:0000313" key="2">
    <source>
        <dbReference type="EMBL" id="SNT71497.1"/>
    </source>
</evidence>
<organism evidence="2 3">
    <name type="scientific">Paracoccus seriniphilus</name>
    <dbReference type="NCBI Taxonomy" id="184748"/>
    <lineage>
        <taxon>Bacteria</taxon>
        <taxon>Pseudomonadati</taxon>
        <taxon>Pseudomonadota</taxon>
        <taxon>Alphaproteobacteria</taxon>
        <taxon>Rhodobacterales</taxon>
        <taxon>Paracoccaceae</taxon>
        <taxon>Paracoccus</taxon>
    </lineage>
</organism>
<accession>A0A239PP61</accession>
<dbReference type="Proteomes" id="UP000198307">
    <property type="component" value="Unassembled WGS sequence"/>
</dbReference>
<feature type="transmembrane region" description="Helical" evidence="1">
    <location>
        <begin position="12"/>
        <end position="38"/>
    </location>
</feature>
<keyword evidence="1" id="KW-0472">Membrane</keyword>
<keyword evidence="1" id="KW-1133">Transmembrane helix</keyword>
<evidence type="ECO:0000256" key="1">
    <source>
        <dbReference type="SAM" id="Phobius"/>
    </source>
</evidence>
<dbReference type="AlphaFoldDB" id="A0A239PP61"/>
<feature type="transmembrane region" description="Helical" evidence="1">
    <location>
        <begin position="58"/>
        <end position="84"/>
    </location>
</feature>
<protein>
    <submittedName>
        <fullName evidence="2">Uncharacterized protein</fullName>
    </submittedName>
</protein>
<feature type="transmembrane region" description="Helical" evidence="1">
    <location>
        <begin position="134"/>
        <end position="153"/>
    </location>
</feature>
<sequence>MHVALETSERRRGAAGFVAFLSITFAITWGVIGSYIIWPEAMATRFGEISGSHPFYFLATWAPAISAVVLVLALFGISGLRGLLSRLLMWRCPPGYWAFILVVIPLVFIAGSLIKGGPLLTPLPPEGVGPMVAAMVMMLFLGLIGNITLAILVTPIFNAARGSLLLSMLFHWQLINPFWPDAQPWDSWILVGVAAAVVWWNRKTMFSREGAVTEIILREARS</sequence>
<keyword evidence="1" id="KW-0812">Transmembrane</keyword>
<name>A0A239PP61_9RHOB</name>
<feature type="transmembrane region" description="Helical" evidence="1">
    <location>
        <begin position="96"/>
        <end position="114"/>
    </location>
</feature>
<proteinExistence type="predicted"/>
<dbReference type="EMBL" id="FZQB01000002">
    <property type="protein sequence ID" value="SNT71497.1"/>
    <property type="molecule type" value="Genomic_DNA"/>
</dbReference>